<name>A0ACB7Y9G1_9ERIC</name>
<evidence type="ECO:0000313" key="1">
    <source>
        <dbReference type="EMBL" id="KAH7849897.1"/>
    </source>
</evidence>
<gene>
    <name evidence="1" type="ORF">Vadar_024665</name>
</gene>
<sequence>MIIGGKSLSVLLVLDRGNECKTLVVLHTTELESWVIFRRALDEVERYHRFDTYSVSEMASKNIVADLSKGEKLNGDNFDIWHRKIQYVLHEQEVEDLLTHSMTEPEKGDTIQHTLDLAAYEKWRKRDRCARSIMLSSMSNDLLDEFDEYPTAKAMWKTLKAKYGGTSTTRLRGLTIRFDSPWRTTRWKRN</sequence>
<dbReference type="EMBL" id="CM037157">
    <property type="protein sequence ID" value="KAH7849897.1"/>
    <property type="molecule type" value="Genomic_DNA"/>
</dbReference>
<comment type="caution">
    <text evidence="1">The sequence shown here is derived from an EMBL/GenBank/DDBJ whole genome shotgun (WGS) entry which is preliminary data.</text>
</comment>
<dbReference type="Proteomes" id="UP000828048">
    <property type="component" value="Chromosome 7"/>
</dbReference>
<protein>
    <submittedName>
        <fullName evidence="1">Uncharacterized protein</fullName>
    </submittedName>
</protein>
<accession>A0ACB7Y9G1</accession>
<reference evidence="1 2" key="1">
    <citation type="journal article" date="2021" name="Hortic Res">
        <title>High-quality reference genome and annotation aids understanding of berry development for evergreen blueberry (Vaccinium darrowii).</title>
        <authorList>
            <person name="Yu J."/>
            <person name="Hulse-Kemp A.M."/>
            <person name="Babiker E."/>
            <person name="Staton M."/>
        </authorList>
    </citation>
    <scope>NUCLEOTIDE SEQUENCE [LARGE SCALE GENOMIC DNA]</scope>
    <source>
        <strain evidence="2">cv. NJ 8807/NJ 8810</strain>
        <tissue evidence="1">Young leaf</tissue>
    </source>
</reference>
<proteinExistence type="predicted"/>
<evidence type="ECO:0000313" key="2">
    <source>
        <dbReference type="Proteomes" id="UP000828048"/>
    </source>
</evidence>
<organism evidence="1 2">
    <name type="scientific">Vaccinium darrowii</name>
    <dbReference type="NCBI Taxonomy" id="229202"/>
    <lineage>
        <taxon>Eukaryota</taxon>
        <taxon>Viridiplantae</taxon>
        <taxon>Streptophyta</taxon>
        <taxon>Embryophyta</taxon>
        <taxon>Tracheophyta</taxon>
        <taxon>Spermatophyta</taxon>
        <taxon>Magnoliopsida</taxon>
        <taxon>eudicotyledons</taxon>
        <taxon>Gunneridae</taxon>
        <taxon>Pentapetalae</taxon>
        <taxon>asterids</taxon>
        <taxon>Ericales</taxon>
        <taxon>Ericaceae</taxon>
        <taxon>Vaccinioideae</taxon>
        <taxon>Vaccinieae</taxon>
        <taxon>Vaccinium</taxon>
    </lineage>
</organism>
<keyword evidence="2" id="KW-1185">Reference proteome</keyword>